<dbReference type="Proteomes" id="UP000001471">
    <property type="component" value="Unassembled WGS sequence"/>
</dbReference>
<feature type="region of interest" description="Disordered" evidence="23">
    <location>
        <begin position="48"/>
        <end position="175"/>
    </location>
</feature>
<dbReference type="SUPFAM" id="SSF52540">
    <property type="entry name" value="P-loop containing nucleoside triphosphate hydrolases"/>
    <property type="match status" value="1"/>
</dbReference>
<evidence type="ECO:0000256" key="3">
    <source>
        <dbReference type="ARBA" id="ARBA00007913"/>
    </source>
</evidence>
<keyword evidence="17" id="KW-0496">Mitochondrion</keyword>
<dbReference type="GO" id="GO:0005524">
    <property type="term" value="F:ATP binding"/>
    <property type="evidence" value="ECO:0007669"/>
    <property type="project" value="UniProtKB-UniRule"/>
</dbReference>
<dbReference type="Gene3D" id="3.40.50.300">
    <property type="entry name" value="P-loop containing nucleotide triphosphate hydrolases"/>
    <property type="match status" value="2"/>
</dbReference>
<comment type="cofactor">
    <cofactor evidence="1">
        <name>[4Fe-4S] cluster</name>
        <dbReference type="ChEBI" id="CHEBI:49883"/>
    </cofactor>
</comment>
<evidence type="ECO:0000256" key="5">
    <source>
        <dbReference type="ARBA" id="ARBA00022705"/>
    </source>
</evidence>
<comment type="function">
    <text evidence="22">Key enzyme involved in DNA replication and DNA repair. Involved in Okazaki fragments processing by cleaving long flaps that escape FEN1: flaps that are longer than 27 nucleotides are coated by replication protein A complex (RPA), leading to recruit DNA2 which cleaves the flap until it is too short to bind RPA and becomes a substrate for FEN1. Also involved in 5'-end resection of DNA during double-strand break (DSB) repair by mediating the cleavage of 5'-ssDNA.</text>
</comment>
<dbReference type="EMBL" id="DS231615">
    <property type="protein sequence ID" value="EDU40155.1"/>
    <property type="molecule type" value="Genomic_DNA"/>
</dbReference>
<dbReference type="InterPro" id="IPR041677">
    <property type="entry name" value="DNA2/NAM7_AAA_11"/>
</dbReference>
<feature type="domain" description="DNA2 rift barrel" evidence="28">
    <location>
        <begin position="818"/>
        <end position="909"/>
    </location>
</feature>
<dbReference type="STRING" id="426418.B2VST3"/>
<dbReference type="InterPro" id="IPR026851">
    <property type="entry name" value="Dna2/JHS1_DEXXQ-box"/>
</dbReference>
<dbReference type="InParanoid" id="B2VST3"/>
<evidence type="ECO:0000256" key="2">
    <source>
        <dbReference type="ARBA" id="ARBA00004173"/>
    </source>
</evidence>
<keyword evidence="19 22" id="KW-0539">Nucleus</keyword>
<evidence type="ECO:0000256" key="22">
    <source>
        <dbReference type="RuleBase" id="RU367041"/>
    </source>
</evidence>
<dbReference type="GO" id="GO:0005634">
    <property type="term" value="C:nucleus"/>
    <property type="evidence" value="ECO:0007669"/>
    <property type="project" value="UniProtKB-SubCell"/>
</dbReference>
<keyword evidence="14 22" id="KW-0408">Iron</keyword>
<dbReference type="Gene3D" id="3.90.320.10">
    <property type="match status" value="1"/>
</dbReference>
<feature type="compositionally biased region" description="Basic and acidic residues" evidence="23">
    <location>
        <begin position="141"/>
        <end position="152"/>
    </location>
</feature>
<dbReference type="InterPro" id="IPR027417">
    <property type="entry name" value="P-loop_NTPase"/>
</dbReference>
<dbReference type="Pfam" id="PF13086">
    <property type="entry name" value="AAA_11"/>
    <property type="match status" value="2"/>
</dbReference>
<dbReference type="GO" id="GO:0005694">
    <property type="term" value="C:chromosome"/>
    <property type="evidence" value="ECO:0007669"/>
    <property type="project" value="UniProtKB-SubCell"/>
</dbReference>
<evidence type="ECO:0000256" key="1">
    <source>
        <dbReference type="ARBA" id="ARBA00001966"/>
    </source>
</evidence>
<evidence type="ECO:0000256" key="11">
    <source>
        <dbReference type="ARBA" id="ARBA00022801"/>
    </source>
</evidence>
<organism evidence="29 30">
    <name type="scientific">Pyrenophora tritici-repentis (strain Pt-1C-BFP)</name>
    <name type="common">Wheat tan spot fungus</name>
    <name type="synonym">Drechslera tritici-repentis</name>
    <dbReference type="NCBI Taxonomy" id="426418"/>
    <lineage>
        <taxon>Eukaryota</taxon>
        <taxon>Fungi</taxon>
        <taxon>Dikarya</taxon>
        <taxon>Ascomycota</taxon>
        <taxon>Pezizomycotina</taxon>
        <taxon>Dothideomycetes</taxon>
        <taxon>Pleosporomycetidae</taxon>
        <taxon>Pleosporales</taxon>
        <taxon>Pleosporineae</taxon>
        <taxon>Pleosporaceae</taxon>
        <taxon>Pyrenophora</taxon>
    </lineage>
</organism>
<evidence type="ECO:0000256" key="14">
    <source>
        <dbReference type="ARBA" id="ARBA00023004"/>
    </source>
</evidence>
<evidence type="ECO:0000256" key="8">
    <source>
        <dbReference type="ARBA" id="ARBA00022741"/>
    </source>
</evidence>
<dbReference type="InterPro" id="IPR048459">
    <property type="entry name" value="DNA2_Rift"/>
</dbReference>
<evidence type="ECO:0000313" key="29">
    <source>
        <dbReference type="EMBL" id="EDU40155.1"/>
    </source>
</evidence>
<dbReference type="FunFam" id="3.90.320.10:FF:000001">
    <property type="entry name" value="DNA replication helicase Dna2"/>
    <property type="match status" value="1"/>
</dbReference>
<feature type="domain" description="DNA2/NAM7 helicase helicase" evidence="26">
    <location>
        <begin position="1119"/>
        <end position="1179"/>
    </location>
</feature>
<evidence type="ECO:0000256" key="20">
    <source>
        <dbReference type="ARBA" id="ARBA00023268"/>
    </source>
</evidence>
<dbReference type="InterPro" id="IPR045055">
    <property type="entry name" value="DNA2/NAM7-like"/>
</dbReference>
<evidence type="ECO:0000256" key="21">
    <source>
        <dbReference type="ARBA" id="ARBA00047995"/>
    </source>
</evidence>
<feature type="domain" description="DUF83" evidence="24">
    <location>
        <begin position="654"/>
        <end position="754"/>
    </location>
</feature>
<evidence type="ECO:0000256" key="23">
    <source>
        <dbReference type="SAM" id="MobiDB-lite"/>
    </source>
</evidence>
<dbReference type="OrthoDB" id="6513042at2759"/>
<dbReference type="GO" id="GO:0033567">
    <property type="term" value="P:DNA replication, Okazaki fragment processing"/>
    <property type="evidence" value="ECO:0007669"/>
    <property type="project" value="UniProtKB-UniRule"/>
</dbReference>
<evidence type="ECO:0000256" key="13">
    <source>
        <dbReference type="ARBA" id="ARBA00022840"/>
    </source>
</evidence>
<evidence type="ECO:0000256" key="10">
    <source>
        <dbReference type="ARBA" id="ARBA00022763"/>
    </source>
</evidence>
<keyword evidence="15 22" id="KW-0411">Iron-sulfur</keyword>
<dbReference type="GO" id="GO:0006281">
    <property type="term" value="P:DNA repair"/>
    <property type="evidence" value="ECO:0007669"/>
    <property type="project" value="UniProtKB-KW"/>
</dbReference>
<keyword evidence="11 22" id="KW-0378">Hydrolase</keyword>
<dbReference type="OMA" id="SWFDTPC"/>
<evidence type="ECO:0000259" key="28">
    <source>
        <dbReference type="Pfam" id="PF21123"/>
    </source>
</evidence>
<evidence type="ECO:0000259" key="24">
    <source>
        <dbReference type="Pfam" id="PF01930"/>
    </source>
</evidence>
<dbReference type="Pfam" id="PF13087">
    <property type="entry name" value="AAA_12"/>
    <property type="match status" value="1"/>
</dbReference>
<protein>
    <recommendedName>
        <fullName evidence="22">DNA replication ATP-dependent helicase/nuclease</fullName>
        <ecNumber evidence="22">3.1.-.-</ecNumber>
        <ecNumber evidence="22">3.6.4.12</ecNumber>
    </recommendedName>
</protein>
<dbReference type="EC" id="3.1.-.-" evidence="22"/>
<dbReference type="PANTHER" id="PTHR10887:SF433">
    <property type="entry name" value="DNA REPLICATION ATP-DEPENDENT HELICASE_NUCLEASE DNA2"/>
    <property type="match status" value="1"/>
</dbReference>
<proteinExistence type="inferred from homology"/>
<evidence type="ECO:0000256" key="16">
    <source>
        <dbReference type="ARBA" id="ARBA00023125"/>
    </source>
</evidence>
<dbReference type="Pfam" id="PF01930">
    <property type="entry name" value="Cas_Cas4"/>
    <property type="match status" value="1"/>
</dbReference>
<feature type="domain" description="DNA2/NAM7 helicase helicase" evidence="26">
    <location>
        <begin position="1011"/>
        <end position="1098"/>
    </location>
</feature>
<evidence type="ECO:0000256" key="19">
    <source>
        <dbReference type="ARBA" id="ARBA00023242"/>
    </source>
</evidence>
<dbReference type="InterPro" id="IPR011604">
    <property type="entry name" value="PDDEXK-like_dom_sf"/>
</dbReference>
<keyword evidence="9" id="KW-0255">Endonuclease</keyword>
<dbReference type="GO" id="GO:0005739">
    <property type="term" value="C:mitochondrion"/>
    <property type="evidence" value="ECO:0007669"/>
    <property type="project" value="UniProtKB-SubCell"/>
</dbReference>
<dbReference type="GO" id="GO:0017116">
    <property type="term" value="F:single-stranded DNA helicase activity"/>
    <property type="evidence" value="ECO:0007669"/>
    <property type="project" value="UniProtKB-UniRule"/>
</dbReference>
<sequence length="1298" mass="144175">MPSTQTRTKLKSFQFVESASNAESLKACEAEKENLPAALAKISKSMATPKANRVAKDVSNNNKTPKLPTITDCPPPSTPATKRLPLADLVGNIDDSSRHAPPPVASPEEQLIWRGSQAVNTPLPRKNKKRARSSSPAPSQEDSRLDQARKDITTPQADPAMELWSRYTNSKGTPGANKNVAFAHLINESSPRSAAAAGSVNGLRRWASCGVEFPASNVKRRRVHGVFHQEKDTTEDVFAGASSSDADQPQASPGSSDDFGDDDFDTDLVEALDIVPQHVDQPTYLTSYVTVPTEPVSPPPPEQHVTLPALPQTGSDDEFGIDDEDDFAADLEQVASLYDTRSVESATTGQAAATGNEEFAATEDATPAPVINLLDDDDDDEFGDDIDAEEFAAAEVAATQVPASTQDNRAIQRYLIKQVDEGSYTTDRGYQMPEKVLLVEEEKTKLFKAITLRQAWFDTPCTTGSFVHVIGEFTNTGQCIIDDHHNMLILHPDHLISSTVVADSFGCLRRAVLQDRVKATSKANAPMLYGTLLHELFQEAMKVNKWDSVFLSEIIDVLLPRHLETILEINSTCEAIKEHMSSKLPELQAWAKLFVRAEPQNDAVVRELNGRQSIMSINKLLDVEEHVWSPMYGLKGNIDATVQVTMRDDQGERTLTVPFEVKTGKNSSNAAHVAQTALYNLLLSNRYDVDIAYGILYYLETSDISRVPAVRNDIMHMIIKRNELACYVRDRIELPPILKEDFKCQKCYAQESCFLYHNLVEDGKGEMLNKKTKERYDELVQPLQRSHQDFMKKWDILLTKEETDMMKFRRELWTMLSTDREKLGRCFSNVILEPGSAHEEENGQKINRYSYTFIKQRPVPGFSFTESQLIVGEPIVVSDEQGHFALANGYVTNVKKRRITVAVDRRLHNARIKLPGFNSQSNQTFAGIMEVTKEGDTVSKHEADEEPVLYRLDKDEFSNGMAAARNNLIQIMDNSVYKAHDLRALIVDGRAPVFKPVTDALSIPQSSQMSMNSDQRAAVSKVMSAKDYALVLGMPGTGKTTTIAHIIRTLVAKGKSVLLTSYTHTAVDNILLKIRDDKIGILRLGTVKKIHPEVREFATLGVEPKDSVEELERSWMEPPVVATTCLTINHSLFNRRVFDYCIVDEASQITLPVCLGPIRMAQKFILVGDHYQLPPLVQNKEAMEGGLDVSLFKLLCEAHPQAVVSLEHQYHQPVVFINTDLISATLETQSGSRITNTLEARLVTQLTVSLLSLGVAADEIGIIAFYRSQLAMLRQMVKDARASNCIPPTNSKVATKKL</sequence>
<keyword evidence="16 22" id="KW-0238">DNA-binding</keyword>
<dbReference type="GO" id="GO:0003677">
    <property type="term" value="F:DNA binding"/>
    <property type="evidence" value="ECO:0007669"/>
    <property type="project" value="UniProtKB-UniRule"/>
</dbReference>
<dbReference type="CDD" id="cd18041">
    <property type="entry name" value="DEXXQc_DNA2"/>
    <property type="match status" value="1"/>
</dbReference>
<dbReference type="CDD" id="cd22318">
    <property type="entry name" value="DNA2_N-like"/>
    <property type="match status" value="1"/>
</dbReference>
<evidence type="ECO:0000256" key="4">
    <source>
        <dbReference type="ARBA" id="ARBA00022485"/>
    </source>
</evidence>
<dbReference type="GO" id="GO:0051539">
    <property type="term" value="F:4 iron, 4 sulfur cluster binding"/>
    <property type="evidence" value="ECO:0007669"/>
    <property type="project" value="UniProtKB-UniRule"/>
</dbReference>
<comment type="catalytic activity">
    <reaction evidence="21 22">
        <text>ATP + H2O = ADP + phosphate + H(+)</text>
        <dbReference type="Rhea" id="RHEA:13065"/>
        <dbReference type="ChEBI" id="CHEBI:15377"/>
        <dbReference type="ChEBI" id="CHEBI:15378"/>
        <dbReference type="ChEBI" id="CHEBI:30616"/>
        <dbReference type="ChEBI" id="CHEBI:43474"/>
        <dbReference type="ChEBI" id="CHEBI:456216"/>
        <dbReference type="EC" id="3.6.4.12"/>
    </reaction>
</comment>
<keyword evidence="10 22" id="KW-0227">DNA damage</keyword>
<evidence type="ECO:0000256" key="9">
    <source>
        <dbReference type="ARBA" id="ARBA00022759"/>
    </source>
</evidence>
<keyword evidence="22" id="KW-0158">Chromosome</keyword>
<evidence type="ECO:0000256" key="18">
    <source>
        <dbReference type="ARBA" id="ARBA00023204"/>
    </source>
</evidence>
<evidence type="ECO:0000256" key="12">
    <source>
        <dbReference type="ARBA" id="ARBA00022806"/>
    </source>
</evidence>
<dbReference type="FunFam" id="3.40.50.300:FF:001170">
    <property type="entry name" value="DNA replication helicase Dna2"/>
    <property type="match status" value="1"/>
</dbReference>
<dbReference type="InterPro" id="IPR014808">
    <property type="entry name" value="DNA_replication_fac_Dna2_N"/>
</dbReference>
<dbReference type="Pfam" id="PF08696">
    <property type="entry name" value="Dna2"/>
    <property type="match status" value="1"/>
</dbReference>
<gene>
    <name evidence="29" type="ORF">PTRG_00717</name>
</gene>
<dbReference type="InterPro" id="IPR022765">
    <property type="entry name" value="Dna2/Cas4_DUF83"/>
</dbReference>
<comment type="subcellular location">
    <subcellularLocation>
        <location evidence="2">Mitochondrion</location>
    </subcellularLocation>
    <subcellularLocation>
        <location evidence="22">Nucleus</location>
    </subcellularLocation>
    <subcellularLocation>
        <location evidence="22">Chromosome</location>
    </subcellularLocation>
</comment>
<feature type="domain" description="DNA replication factor Dna2 N-terminal" evidence="25">
    <location>
        <begin position="442"/>
        <end position="644"/>
    </location>
</feature>
<dbReference type="EC" id="3.6.4.12" evidence="22"/>
<feature type="domain" description="DNA2/NAM7 helicase-like C-terminal" evidence="27">
    <location>
        <begin position="1212"/>
        <end position="1282"/>
    </location>
</feature>
<dbReference type="eggNOG" id="KOG1805">
    <property type="taxonomic scope" value="Eukaryota"/>
</dbReference>
<name>B2VST3_PYRTR</name>
<evidence type="ECO:0000259" key="27">
    <source>
        <dbReference type="Pfam" id="PF13087"/>
    </source>
</evidence>
<dbReference type="PANTHER" id="PTHR10887">
    <property type="entry name" value="DNA2/NAM7 HELICASE FAMILY"/>
    <property type="match status" value="1"/>
</dbReference>
<evidence type="ECO:0000313" key="30">
    <source>
        <dbReference type="Proteomes" id="UP000001471"/>
    </source>
</evidence>
<reference evidence="30" key="1">
    <citation type="journal article" date="2013" name="G3 (Bethesda)">
        <title>Comparative genomics of a plant-pathogenic fungus, Pyrenophora tritici-repentis, reveals transduplication and the impact of repeat elements on pathogenicity and population divergence.</title>
        <authorList>
            <person name="Manning V.A."/>
            <person name="Pandelova I."/>
            <person name="Dhillon B."/>
            <person name="Wilhelm L.J."/>
            <person name="Goodwin S.B."/>
            <person name="Berlin A.M."/>
            <person name="Figueroa M."/>
            <person name="Freitag M."/>
            <person name="Hane J.K."/>
            <person name="Henrissat B."/>
            <person name="Holman W.H."/>
            <person name="Kodira C.D."/>
            <person name="Martin J."/>
            <person name="Oliver R.P."/>
            <person name="Robbertse B."/>
            <person name="Schackwitz W."/>
            <person name="Schwartz D.C."/>
            <person name="Spatafora J.W."/>
            <person name="Turgeon B.G."/>
            <person name="Yandava C."/>
            <person name="Young S."/>
            <person name="Zhou S."/>
            <person name="Zeng Q."/>
            <person name="Grigoriev I.V."/>
            <person name="Ma L.-J."/>
            <person name="Ciuffetti L.M."/>
        </authorList>
    </citation>
    <scope>NUCLEOTIDE SEQUENCE [LARGE SCALE GENOMIC DNA]</scope>
    <source>
        <strain evidence="30">Pt-1C-BFP</strain>
    </source>
</reference>
<evidence type="ECO:0000259" key="26">
    <source>
        <dbReference type="Pfam" id="PF13086"/>
    </source>
</evidence>
<dbReference type="GO" id="GO:0017108">
    <property type="term" value="F:5'-flap endonuclease activity"/>
    <property type="evidence" value="ECO:0007669"/>
    <property type="project" value="UniProtKB-UniRule"/>
</dbReference>
<dbReference type="HOGENOM" id="CLU_001666_2_1_1"/>
<evidence type="ECO:0000259" key="25">
    <source>
        <dbReference type="Pfam" id="PF08696"/>
    </source>
</evidence>
<keyword evidence="12 22" id="KW-0347">Helicase</keyword>
<keyword evidence="13 22" id="KW-0067">ATP-binding</keyword>
<evidence type="ECO:0000256" key="15">
    <source>
        <dbReference type="ARBA" id="ARBA00023014"/>
    </source>
</evidence>
<keyword evidence="5 22" id="KW-0235">DNA replication</keyword>
<evidence type="ECO:0000256" key="6">
    <source>
        <dbReference type="ARBA" id="ARBA00022722"/>
    </source>
</evidence>
<keyword evidence="18 22" id="KW-0234">DNA repair</keyword>
<feature type="region of interest" description="Disordered" evidence="23">
    <location>
        <begin position="224"/>
        <end position="264"/>
    </location>
</feature>
<dbReference type="InterPro" id="IPR041679">
    <property type="entry name" value="DNA2/NAM7-like_C"/>
</dbReference>
<keyword evidence="7 22" id="KW-0479">Metal-binding</keyword>
<dbReference type="GO" id="GO:0046872">
    <property type="term" value="F:metal ion binding"/>
    <property type="evidence" value="ECO:0007669"/>
    <property type="project" value="UniProtKB-UniRule"/>
</dbReference>
<dbReference type="GO" id="GO:0071932">
    <property type="term" value="P:replication fork reversal"/>
    <property type="evidence" value="ECO:0007669"/>
    <property type="project" value="TreeGrafter"/>
</dbReference>
<keyword evidence="20 22" id="KW-0511">Multifunctional enzyme</keyword>
<comment type="similarity">
    <text evidence="3 22">Belongs to the DNA2/NAM7 helicase family.</text>
</comment>
<keyword evidence="8 22" id="KW-0547">Nucleotide-binding</keyword>
<dbReference type="GO" id="GO:0016887">
    <property type="term" value="F:ATP hydrolysis activity"/>
    <property type="evidence" value="ECO:0007669"/>
    <property type="project" value="RHEA"/>
</dbReference>
<evidence type="ECO:0000256" key="7">
    <source>
        <dbReference type="ARBA" id="ARBA00022723"/>
    </source>
</evidence>
<feature type="compositionally biased region" description="Low complexity" evidence="23">
    <location>
        <begin position="239"/>
        <end position="257"/>
    </location>
</feature>
<dbReference type="FunCoup" id="B2VST3">
    <property type="interactions" value="557"/>
</dbReference>
<evidence type="ECO:0000256" key="17">
    <source>
        <dbReference type="ARBA" id="ARBA00023128"/>
    </source>
</evidence>
<dbReference type="Pfam" id="PF21123">
    <property type="entry name" value="Dna2_Rift"/>
    <property type="match status" value="1"/>
</dbReference>
<keyword evidence="6 22" id="KW-0540">Nuclease</keyword>
<keyword evidence="4 22" id="KW-0004">4Fe-4S</keyword>
<accession>B2VST3</accession>